<dbReference type="Gene3D" id="3.90.640.10">
    <property type="entry name" value="Actin, Chain A, domain 4"/>
    <property type="match status" value="1"/>
</dbReference>
<dbReference type="InterPro" id="IPR004000">
    <property type="entry name" value="Actin"/>
</dbReference>
<feature type="region of interest" description="Disordered" evidence="2">
    <location>
        <begin position="139"/>
        <end position="189"/>
    </location>
</feature>
<dbReference type="GO" id="GO:0031011">
    <property type="term" value="C:Ino80 complex"/>
    <property type="evidence" value="ECO:0007669"/>
    <property type="project" value="EnsemblFungi"/>
</dbReference>
<dbReference type="KEGG" id="clus:A9F13_01g05599"/>
<evidence type="ECO:0000256" key="2">
    <source>
        <dbReference type="SAM" id="MobiDB-lite"/>
    </source>
</evidence>
<evidence type="ECO:0000256" key="1">
    <source>
        <dbReference type="RuleBase" id="RU000487"/>
    </source>
</evidence>
<dbReference type="SMART" id="SM00268">
    <property type="entry name" value="ACTIN"/>
    <property type="match status" value="1"/>
</dbReference>
<feature type="compositionally biased region" description="Polar residues" evidence="2">
    <location>
        <begin position="139"/>
        <end position="152"/>
    </location>
</feature>
<dbReference type="SUPFAM" id="SSF53067">
    <property type="entry name" value="Actin-like ATPase domain"/>
    <property type="match status" value="2"/>
</dbReference>
<reference evidence="3 4" key="1">
    <citation type="submission" date="2017-04" db="EMBL/GenBank/DDBJ databases">
        <title>Draft genome of the yeast Clavispora lusitaniae type strain CBS 6936.</title>
        <authorList>
            <person name="Durrens P."/>
            <person name="Klopp C."/>
            <person name="Biteau N."/>
            <person name="Fitton-Ouhabi V."/>
            <person name="Dementhon K."/>
            <person name="Accoceberry I."/>
            <person name="Sherman D.J."/>
            <person name="Noel T."/>
        </authorList>
    </citation>
    <scope>NUCLEOTIDE SEQUENCE [LARGE SCALE GENOMIC DNA]</scope>
    <source>
        <strain evidence="3 4">CBS 6936</strain>
    </source>
</reference>
<dbReference type="GO" id="GO:0006302">
    <property type="term" value="P:double-strand break repair"/>
    <property type="evidence" value="ECO:0007669"/>
    <property type="project" value="EnsemblFungi"/>
</dbReference>
<accession>A0AA91Q504</accession>
<feature type="region of interest" description="Disordered" evidence="2">
    <location>
        <begin position="1"/>
        <end position="72"/>
    </location>
</feature>
<dbReference type="Gene3D" id="3.30.420.40">
    <property type="match status" value="1"/>
</dbReference>
<comment type="caution">
    <text evidence="3">The sequence shown here is derived from an EMBL/GenBank/DDBJ whole genome shotgun (WGS) entry which is preliminary data.</text>
</comment>
<dbReference type="GO" id="GO:0006312">
    <property type="term" value="P:mitotic recombination"/>
    <property type="evidence" value="ECO:0007669"/>
    <property type="project" value="EnsemblFungi"/>
</dbReference>
<dbReference type="InterPro" id="IPR043129">
    <property type="entry name" value="ATPase_NBD"/>
</dbReference>
<dbReference type="GO" id="GO:0003729">
    <property type="term" value="F:mRNA binding"/>
    <property type="evidence" value="ECO:0007669"/>
    <property type="project" value="EnsemblFungi"/>
</dbReference>
<evidence type="ECO:0000313" key="3">
    <source>
        <dbReference type="EMBL" id="OVF11100.1"/>
    </source>
</evidence>
<sequence>MSSVVKEEEEDDHFTAPSSPPGTPLPDGNATPDISSEKTDEHPEADKKRRKTTGKNASTKKPSEEVLQRRREGRIKAAATIAQNLKKTGIGRFEDQNHFSLTSVKTVPLINQKNYFADYLKKDEQAMLIRNWRTEKLLQTQTKDPSKTSSSADGKKSANGDDDDDDEDDDDNEAEEGVQGKGSMGHDTIVIHPGSEFMRIGRATDGLPHSVPMVIAIKNNQKDNSEYPIIPQRTEYDNGEVDFGESFEAVKGVVTKDFKARMRYYKRRMNPNSRDSAAAFNRKQEPEEVPEGYDPSKKDWFEKDDVLLKERQYFAGDEALKLPINESYRDWKLRFPIVNGSFNQSLEDYQSPQELLGDLIRITNEALKTIDITTAEELTNLKCLLVIPELYDKVYVEAWVDLLINSVGFGRIGIIQEAVASTFGAGVSCACVVDVGAEKTSIACVDEGMVINDSRVRLDYGGKHITEAFTKLMLQQGFPYSDINLANHNDDWELAEDLKKNFCTFNDADIAVQLYNFHKRKPGEKTQKYNFKVYDEVMLAPLGLFYPGLFQIEEVSRPRNLFPESQDHYSGEPNNPYSKAQENLVNKTCFSDMTDEKLILKLLEDKTVFKQANVYAKPRAPRSLSAEEVQIPLTMPLDKAIIESITYAGIATDFNKTKKLYDNLLIVGGGLAKFPGFDVLLNDRINIWRPKFLSSSGLDDVLNYANKEKEKSEAKRKDMIAEAKKKKATGDQSVDDVELSEKEIKDIEEATGLFLDLEKADSYSDQGALIPVNVLPAPREFDPQELCWKGGSVYSRLKVVNEMWITQKDWDLLRTRCLYYKSLFNY</sequence>
<gene>
    <name evidence="3" type="ORF">A9F13_01g05599</name>
</gene>
<dbReference type="Pfam" id="PF00022">
    <property type="entry name" value="Actin"/>
    <property type="match status" value="1"/>
</dbReference>
<proteinExistence type="inferred from homology"/>
<dbReference type="GO" id="GO:0006338">
    <property type="term" value="P:chromatin remodeling"/>
    <property type="evidence" value="ECO:0007669"/>
    <property type="project" value="EnsemblFungi"/>
</dbReference>
<dbReference type="OMA" id="KSHVELF"/>
<feature type="region of interest" description="Disordered" evidence="2">
    <location>
        <begin position="275"/>
        <end position="295"/>
    </location>
</feature>
<organism evidence="3 4">
    <name type="scientific">Clavispora lusitaniae</name>
    <name type="common">Candida lusitaniae</name>
    <dbReference type="NCBI Taxonomy" id="36911"/>
    <lineage>
        <taxon>Eukaryota</taxon>
        <taxon>Fungi</taxon>
        <taxon>Dikarya</taxon>
        <taxon>Ascomycota</taxon>
        <taxon>Saccharomycotina</taxon>
        <taxon>Pichiomycetes</taxon>
        <taxon>Metschnikowiaceae</taxon>
        <taxon>Clavispora</taxon>
    </lineage>
</organism>
<feature type="compositionally biased region" description="Basic and acidic residues" evidence="2">
    <location>
        <begin position="61"/>
        <end position="70"/>
    </location>
</feature>
<dbReference type="PANTHER" id="PTHR11937">
    <property type="entry name" value="ACTIN"/>
    <property type="match status" value="1"/>
</dbReference>
<feature type="compositionally biased region" description="Basic and acidic residues" evidence="2">
    <location>
        <begin position="35"/>
        <end position="47"/>
    </location>
</feature>
<feature type="compositionally biased region" description="Acidic residues" evidence="2">
    <location>
        <begin position="160"/>
        <end position="176"/>
    </location>
</feature>
<name>A0AA91Q504_CLALS</name>
<evidence type="ECO:0000313" key="4">
    <source>
        <dbReference type="Proteomes" id="UP000195602"/>
    </source>
</evidence>
<comment type="similarity">
    <text evidence="1">Belongs to the actin family.</text>
</comment>
<dbReference type="CDD" id="cd10206">
    <property type="entry name" value="ASKHA_NBD_Arp8-like"/>
    <property type="match status" value="1"/>
</dbReference>
<protein>
    <submittedName>
        <fullName evidence="3">Actin-like protein</fullName>
    </submittedName>
</protein>
<dbReference type="Proteomes" id="UP000195602">
    <property type="component" value="Unassembled WGS sequence"/>
</dbReference>
<dbReference type="EMBL" id="LYUB02000001">
    <property type="protein sequence ID" value="OVF11100.1"/>
    <property type="molecule type" value="Genomic_DNA"/>
</dbReference>
<dbReference type="AlphaFoldDB" id="A0AA91Q504"/>
<dbReference type="Gene3D" id="3.30.420.580">
    <property type="match status" value="1"/>
</dbReference>